<keyword evidence="2" id="KW-0378">Hydrolase</keyword>
<dbReference type="PANTHER" id="PTHR31223">
    <property type="entry name" value="LOG FAMILY PROTEIN YJL055W"/>
    <property type="match status" value="1"/>
</dbReference>
<dbReference type="SUPFAM" id="SSF102405">
    <property type="entry name" value="MCP/YpsA-like"/>
    <property type="match status" value="1"/>
</dbReference>
<dbReference type="GO" id="GO:0005829">
    <property type="term" value="C:cytosol"/>
    <property type="evidence" value="ECO:0007669"/>
    <property type="project" value="TreeGrafter"/>
</dbReference>
<dbReference type="PANTHER" id="PTHR31223:SF70">
    <property type="entry name" value="LOG FAMILY PROTEIN YJL055W"/>
    <property type="match status" value="1"/>
</dbReference>
<dbReference type="NCBIfam" id="TIGR00730">
    <property type="entry name" value="Rossman fold protein, TIGR00730 family"/>
    <property type="match status" value="1"/>
</dbReference>
<dbReference type="Gene3D" id="3.40.50.450">
    <property type="match status" value="1"/>
</dbReference>
<comment type="similarity">
    <text evidence="1 2">Belongs to the LOG family.</text>
</comment>
<dbReference type="FunCoup" id="A0A420XMD2">
    <property type="interactions" value="5"/>
</dbReference>
<evidence type="ECO:0000313" key="3">
    <source>
        <dbReference type="EMBL" id="RKS72453.1"/>
    </source>
</evidence>
<gene>
    <name evidence="3" type="ORF">CLV35_2697</name>
</gene>
<dbReference type="AlphaFoldDB" id="A0A420XMD2"/>
<comment type="catalytic activity">
    <reaction evidence="2">
        <text>N(6)-(dimethylallyl)adenosine 5'-phosphate + H2O = N(6)-dimethylallyladenine + D-ribose 5-phosphate</text>
        <dbReference type="Rhea" id="RHEA:48560"/>
        <dbReference type="ChEBI" id="CHEBI:15377"/>
        <dbReference type="ChEBI" id="CHEBI:17660"/>
        <dbReference type="ChEBI" id="CHEBI:57526"/>
        <dbReference type="ChEBI" id="CHEBI:78346"/>
        <dbReference type="EC" id="3.2.2.n1"/>
    </reaction>
</comment>
<dbReference type="InParanoid" id="A0A420XMD2"/>
<keyword evidence="2" id="KW-0203">Cytokinin biosynthesis</keyword>
<comment type="catalytic activity">
    <reaction evidence="2">
        <text>9-ribosyl-trans-zeatin 5'-phosphate + H2O = trans-zeatin + D-ribose 5-phosphate</text>
        <dbReference type="Rhea" id="RHEA:48564"/>
        <dbReference type="ChEBI" id="CHEBI:15377"/>
        <dbReference type="ChEBI" id="CHEBI:16522"/>
        <dbReference type="ChEBI" id="CHEBI:78346"/>
        <dbReference type="ChEBI" id="CHEBI:87947"/>
        <dbReference type="EC" id="3.2.2.n1"/>
    </reaction>
</comment>
<dbReference type="Proteomes" id="UP000281955">
    <property type="component" value="Unassembled WGS sequence"/>
</dbReference>
<protein>
    <recommendedName>
        <fullName evidence="2">Cytokinin riboside 5'-monophosphate phosphoribohydrolase</fullName>
        <ecNumber evidence="2">3.2.2.n1</ecNumber>
    </recommendedName>
</protein>
<reference evidence="3 4" key="1">
    <citation type="submission" date="2018-10" db="EMBL/GenBank/DDBJ databases">
        <title>Genomic Encyclopedia of Archaeal and Bacterial Type Strains, Phase II (KMG-II): from individual species to whole genera.</title>
        <authorList>
            <person name="Goeker M."/>
        </authorList>
    </citation>
    <scope>NUCLEOTIDE SEQUENCE [LARGE SCALE GENOMIC DNA]</scope>
    <source>
        <strain evidence="3 4">RP-AC37</strain>
    </source>
</reference>
<name>A0A420XMD2_9ACTN</name>
<evidence type="ECO:0000256" key="1">
    <source>
        <dbReference type="ARBA" id="ARBA00006763"/>
    </source>
</evidence>
<keyword evidence="4" id="KW-1185">Reference proteome</keyword>
<comment type="caution">
    <text evidence="3">The sequence shown here is derived from an EMBL/GenBank/DDBJ whole genome shotgun (WGS) entry which is preliminary data.</text>
</comment>
<dbReference type="GO" id="GO:0009691">
    <property type="term" value="P:cytokinin biosynthetic process"/>
    <property type="evidence" value="ECO:0007669"/>
    <property type="project" value="UniProtKB-UniRule"/>
</dbReference>
<dbReference type="RefSeq" id="WP_121194004.1">
    <property type="nucleotide sequence ID" value="NZ_RBWV01000013.1"/>
</dbReference>
<dbReference type="OrthoDB" id="9801098at2"/>
<dbReference type="InterPro" id="IPR005269">
    <property type="entry name" value="LOG"/>
</dbReference>
<organism evidence="3 4">
    <name type="scientific">Motilibacter peucedani</name>
    <dbReference type="NCBI Taxonomy" id="598650"/>
    <lineage>
        <taxon>Bacteria</taxon>
        <taxon>Bacillati</taxon>
        <taxon>Actinomycetota</taxon>
        <taxon>Actinomycetes</taxon>
        <taxon>Motilibacterales</taxon>
        <taxon>Motilibacteraceae</taxon>
        <taxon>Motilibacter</taxon>
    </lineage>
</organism>
<accession>A0A420XMD2</accession>
<dbReference type="InterPro" id="IPR031100">
    <property type="entry name" value="LOG_fam"/>
</dbReference>
<evidence type="ECO:0000256" key="2">
    <source>
        <dbReference type="RuleBase" id="RU363015"/>
    </source>
</evidence>
<dbReference type="GO" id="GO:0102682">
    <property type="term" value="F:cytokinin riboside 5'-monophosphate phosphoribohydrolase activity"/>
    <property type="evidence" value="ECO:0007669"/>
    <property type="project" value="RHEA"/>
</dbReference>
<evidence type="ECO:0000313" key="4">
    <source>
        <dbReference type="Proteomes" id="UP000281955"/>
    </source>
</evidence>
<proteinExistence type="inferred from homology"/>
<dbReference type="EMBL" id="RBWV01000013">
    <property type="protein sequence ID" value="RKS72453.1"/>
    <property type="molecule type" value="Genomic_DNA"/>
</dbReference>
<dbReference type="EC" id="3.2.2.n1" evidence="2"/>
<dbReference type="Pfam" id="PF03641">
    <property type="entry name" value="Lysine_decarbox"/>
    <property type="match status" value="1"/>
</dbReference>
<sequence>MAAICVFCASGEAIDESYKELAAAVGAGIAARGHSLVSGGGRVSMMGRVAAAARAGGAHTLGVIPRALHDIEVGDDDADELVVTDSMRQRKAVMDARSDAFLALPGGIGTLEELLEVWVARSLGMHAKPVVVLDPDGTYAGLREQVEALTARRFVRAEAAAAVAWVSDVEAAFDAIDRMWADEPPEPSRERAVEELLETEL</sequence>